<dbReference type="EMBL" id="OBMT01000005">
    <property type="protein sequence ID" value="SOC06550.1"/>
    <property type="molecule type" value="Genomic_DNA"/>
</dbReference>
<accession>A0A285SGP5</accession>
<protein>
    <recommendedName>
        <fullName evidence="3">Flagellar export protein FliJ</fullName>
    </recommendedName>
</protein>
<proteinExistence type="predicted"/>
<dbReference type="OrthoDB" id="9975600at2"/>
<sequence length="123" mass="13395">MRQKDLKVLQELAAMVRDREMTKLARLTAARQRLEAQHAAVGVQAGTARRAGMDDLLLSGAAERFTAWSLAKQAQLTQQIAALQEPIAFQTAKTAKAVGRNENLGKIAETLKTEALKKAANKL</sequence>
<organism evidence="1 2">
    <name type="scientific">Rhodobacter maris</name>
    <dbReference type="NCBI Taxonomy" id="446682"/>
    <lineage>
        <taxon>Bacteria</taxon>
        <taxon>Pseudomonadati</taxon>
        <taxon>Pseudomonadota</taxon>
        <taxon>Alphaproteobacteria</taxon>
        <taxon>Rhodobacterales</taxon>
        <taxon>Rhodobacter group</taxon>
        <taxon>Rhodobacter</taxon>
    </lineage>
</organism>
<gene>
    <name evidence="1" type="ORF">SAMN05877831_10546</name>
</gene>
<reference evidence="2" key="1">
    <citation type="submission" date="2017-08" db="EMBL/GenBank/DDBJ databases">
        <authorList>
            <person name="Varghese N."/>
            <person name="Submissions S."/>
        </authorList>
    </citation>
    <scope>NUCLEOTIDE SEQUENCE [LARGE SCALE GENOMIC DNA]</scope>
    <source>
        <strain evidence="2">JA276</strain>
    </source>
</reference>
<dbReference type="AlphaFoldDB" id="A0A285SGP5"/>
<evidence type="ECO:0000313" key="2">
    <source>
        <dbReference type="Proteomes" id="UP000219111"/>
    </source>
</evidence>
<evidence type="ECO:0008006" key="3">
    <source>
        <dbReference type="Google" id="ProtNLM"/>
    </source>
</evidence>
<name>A0A285SGP5_9RHOB</name>
<dbReference type="Proteomes" id="UP000219111">
    <property type="component" value="Unassembled WGS sequence"/>
</dbReference>
<dbReference type="RefSeq" id="WP_097069819.1">
    <property type="nucleotide sequence ID" value="NZ_OBMT01000005.1"/>
</dbReference>
<evidence type="ECO:0000313" key="1">
    <source>
        <dbReference type="EMBL" id="SOC06550.1"/>
    </source>
</evidence>
<keyword evidence="2" id="KW-1185">Reference proteome</keyword>